<accession>A0ABS4IB09</accession>
<dbReference type="EMBL" id="JAGGKX010000001">
    <property type="protein sequence ID" value="MBP1968118.1"/>
    <property type="molecule type" value="Genomic_DNA"/>
</dbReference>
<organism evidence="1 2">
    <name type="scientific">Virgibacillus natechei</name>
    <dbReference type="NCBI Taxonomy" id="1216297"/>
    <lineage>
        <taxon>Bacteria</taxon>
        <taxon>Bacillati</taxon>
        <taxon>Bacillota</taxon>
        <taxon>Bacilli</taxon>
        <taxon>Bacillales</taxon>
        <taxon>Bacillaceae</taxon>
        <taxon>Virgibacillus</taxon>
    </lineage>
</organism>
<keyword evidence="2" id="KW-1185">Reference proteome</keyword>
<comment type="caution">
    <text evidence="1">The sequence shown here is derived from an EMBL/GenBank/DDBJ whole genome shotgun (WGS) entry which is preliminary data.</text>
</comment>
<dbReference type="RefSeq" id="WP_209461358.1">
    <property type="nucleotide sequence ID" value="NZ_CP110224.1"/>
</dbReference>
<evidence type="ECO:0000313" key="1">
    <source>
        <dbReference type="EMBL" id="MBP1968118.1"/>
    </source>
</evidence>
<name>A0ABS4IB09_9BACI</name>
<sequence>MSVYQVNGKRLTAMNHSQLTLRPGQIIQGKILKLYPDNKAQIQLGSEKMIAQLEASLTTSGKYHFQVQTTDQIIHLKVLGEQLKNQERANVTHLMQQLGLKINKSNTALMQTLINEKIPFEKNQLVQAFRLLDGSQNKKEAQQVLKDMITNKLPITDSVFQALSMRSFHSLSEQMKASLEQLKQHTNHTQLLDRMSQMVERPLDTKSAIVNQITTEIRANSQQFFNILKAAGALEPQKDFTSWKSQWGSFIKQMNGSTQRTATVELPVQLNDLNLVRALEKLATNKDELLRHSQQILHTWSNKMTGSFINNVSLEREDFAQLKQQISENVLPLLTNHQQQQYTHLLQNNPVQLRQLLFMLQTIATDQIYAKTDQFLGTMNQDKAFMLAAPREQFLTQVNQTLLFTGLSYENQLANDNIQQQSVTVKGMLMQLFQQSESALSHDRSQQLLHFINGMQLQSVNESAHLLQANLQIPGERLGLPKDLELNFEGRKTEKGEINPDHCRILFYLDLTHLKKTVIDMNVQKRAVAVTIFNDFESIKEQSLFLKPMLKTGLENLNYQLTTISFKPLQQLDKPKKTTGRDSFRADYQGVDYRI</sequence>
<dbReference type="Proteomes" id="UP001519345">
    <property type="component" value="Unassembled WGS sequence"/>
</dbReference>
<gene>
    <name evidence="1" type="ORF">J2Z83_000210</name>
</gene>
<evidence type="ECO:0000313" key="2">
    <source>
        <dbReference type="Proteomes" id="UP001519345"/>
    </source>
</evidence>
<evidence type="ECO:0008006" key="3">
    <source>
        <dbReference type="Google" id="ProtNLM"/>
    </source>
</evidence>
<protein>
    <recommendedName>
        <fullName evidence="3">Flagellar hook-length control protein-like C-terminal domain-containing protein</fullName>
    </recommendedName>
</protein>
<reference evidence="1 2" key="1">
    <citation type="submission" date="2021-03" db="EMBL/GenBank/DDBJ databases">
        <title>Genomic Encyclopedia of Type Strains, Phase IV (KMG-IV): sequencing the most valuable type-strain genomes for metagenomic binning, comparative biology and taxonomic classification.</title>
        <authorList>
            <person name="Goeker M."/>
        </authorList>
    </citation>
    <scope>NUCLEOTIDE SEQUENCE [LARGE SCALE GENOMIC DNA]</scope>
    <source>
        <strain evidence="1 2">DSM 25609</strain>
    </source>
</reference>
<proteinExistence type="predicted"/>